<feature type="domain" description="SusD-like N-terminal" evidence="7">
    <location>
        <begin position="154"/>
        <end position="246"/>
    </location>
</feature>
<dbReference type="RefSeq" id="WP_157476096.1">
    <property type="nucleotide sequence ID" value="NZ_CP046566.1"/>
</dbReference>
<dbReference type="InterPro" id="IPR011990">
    <property type="entry name" value="TPR-like_helical_dom_sf"/>
</dbReference>
<evidence type="ECO:0000256" key="5">
    <source>
        <dbReference type="ARBA" id="ARBA00023237"/>
    </source>
</evidence>
<gene>
    <name evidence="8" type="ORF">GLV81_01185</name>
</gene>
<evidence type="ECO:0000259" key="7">
    <source>
        <dbReference type="Pfam" id="PF14322"/>
    </source>
</evidence>
<dbReference type="InterPro" id="IPR012944">
    <property type="entry name" value="SusD_RagB_dom"/>
</dbReference>
<reference evidence="8 9" key="1">
    <citation type="submission" date="2019-11" db="EMBL/GenBank/DDBJ databases">
        <authorList>
            <person name="Im W.T."/>
        </authorList>
    </citation>
    <scope>NUCLEOTIDE SEQUENCE [LARGE SCALE GENOMIC DNA]</scope>
    <source>
        <strain evidence="8 9">SB-02</strain>
    </source>
</reference>
<evidence type="ECO:0000256" key="3">
    <source>
        <dbReference type="ARBA" id="ARBA00022729"/>
    </source>
</evidence>
<feature type="domain" description="RagB/SusD" evidence="6">
    <location>
        <begin position="355"/>
        <end position="528"/>
    </location>
</feature>
<dbReference type="AlphaFoldDB" id="A0A6I6G4M1"/>
<accession>A0A6I6G4M1</accession>
<name>A0A6I6G4M1_9BACT</name>
<comment type="similarity">
    <text evidence="2">Belongs to the SusD family.</text>
</comment>
<protein>
    <submittedName>
        <fullName evidence="8">RagB/SusD family nutrient uptake outer membrane protein</fullName>
    </submittedName>
</protein>
<sequence>MKINNKIWILLVAVLGMMQACQKKLDLTPTNDITNEKVFATAAGYKQAMAKVYASMAVTGSPSRDIPGEIVSDEGNTGFLRVLWYLQCLSTDEAGWTYSGNTDPIGIHQMEWSPSTQVVAGLYYRSFFIVTLCNNFIKEASDAKLSDRGIGGADAAEIRKFRAEARFVRAYAYWILLDNFGNVPFTDENYQIGSGVLPKQITRAELFTYIENELKAVEADLYEPKAAPTGRADKAAAWSLLARLYLNAQVYTGNAKYTEAITYANKVIGAGYTLHNNYKELMLADNHTLTNEFIWTIRYDGTNTQSYSGTTFLVHGPAGVPGSVSGSNGTWDCIRITEQFVDKFNAQDIRGQFWTTGQTKTMDVLLGDARKGYSSSKFTNKTKTGAAAPNMDAGGTFADIDFPVFRLAEIYLIYAEAVLRGGTGGSTSTAVGYLQALARRARPNDPAAASSVELTLPYLIDERGRELMWECHRRTDLIRFGQFTTNTYLWAWKGGVRNGTAVDAKYNLFPIPSIDISANPNLTQNPGY</sequence>
<dbReference type="KEGG" id="fls:GLV81_01185"/>
<dbReference type="Pfam" id="PF07980">
    <property type="entry name" value="SusD_RagB"/>
    <property type="match status" value="1"/>
</dbReference>
<evidence type="ECO:0000256" key="4">
    <source>
        <dbReference type="ARBA" id="ARBA00023136"/>
    </source>
</evidence>
<keyword evidence="4" id="KW-0472">Membrane</keyword>
<proteinExistence type="inferred from homology"/>
<dbReference type="InterPro" id="IPR033985">
    <property type="entry name" value="SusD-like_N"/>
</dbReference>
<evidence type="ECO:0000313" key="8">
    <source>
        <dbReference type="EMBL" id="QGW26894.1"/>
    </source>
</evidence>
<dbReference type="Proteomes" id="UP000426027">
    <property type="component" value="Chromosome"/>
</dbReference>
<dbReference type="Gene3D" id="1.25.40.390">
    <property type="match status" value="1"/>
</dbReference>
<comment type="subcellular location">
    <subcellularLocation>
        <location evidence="1">Cell outer membrane</location>
    </subcellularLocation>
</comment>
<evidence type="ECO:0000259" key="6">
    <source>
        <dbReference type="Pfam" id="PF07980"/>
    </source>
</evidence>
<keyword evidence="9" id="KW-1185">Reference proteome</keyword>
<keyword evidence="5" id="KW-0998">Cell outer membrane</keyword>
<dbReference type="Pfam" id="PF14322">
    <property type="entry name" value="SusD-like_3"/>
    <property type="match status" value="1"/>
</dbReference>
<dbReference type="Gene3D" id="1.10.3780.10">
    <property type="entry name" value="SusD-like"/>
    <property type="match status" value="1"/>
</dbReference>
<evidence type="ECO:0000256" key="1">
    <source>
        <dbReference type="ARBA" id="ARBA00004442"/>
    </source>
</evidence>
<dbReference type="PROSITE" id="PS51257">
    <property type="entry name" value="PROKAR_LIPOPROTEIN"/>
    <property type="match status" value="1"/>
</dbReference>
<dbReference type="CDD" id="cd08977">
    <property type="entry name" value="SusD"/>
    <property type="match status" value="1"/>
</dbReference>
<evidence type="ECO:0000256" key="2">
    <source>
        <dbReference type="ARBA" id="ARBA00006275"/>
    </source>
</evidence>
<organism evidence="8 9">
    <name type="scientific">Phnomibacter ginsenosidimutans</name>
    <dbReference type="NCBI Taxonomy" id="2676868"/>
    <lineage>
        <taxon>Bacteria</taxon>
        <taxon>Pseudomonadati</taxon>
        <taxon>Bacteroidota</taxon>
        <taxon>Chitinophagia</taxon>
        <taxon>Chitinophagales</taxon>
        <taxon>Chitinophagaceae</taxon>
        <taxon>Phnomibacter</taxon>
    </lineage>
</organism>
<keyword evidence="3" id="KW-0732">Signal</keyword>
<dbReference type="EMBL" id="CP046566">
    <property type="protein sequence ID" value="QGW26894.1"/>
    <property type="molecule type" value="Genomic_DNA"/>
</dbReference>
<dbReference type="GO" id="GO:0009279">
    <property type="term" value="C:cell outer membrane"/>
    <property type="evidence" value="ECO:0007669"/>
    <property type="project" value="UniProtKB-SubCell"/>
</dbReference>
<dbReference type="SUPFAM" id="SSF48452">
    <property type="entry name" value="TPR-like"/>
    <property type="match status" value="1"/>
</dbReference>
<evidence type="ECO:0000313" key="9">
    <source>
        <dbReference type="Proteomes" id="UP000426027"/>
    </source>
</evidence>
<dbReference type="Gene3D" id="1.25.40.10">
    <property type="entry name" value="Tetratricopeptide repeat domain"/>
    <property type="match status" value="1"/>
</dbReference>